<feature type="transmembrane region" description="Helical" evidence="1">
    <location>
        <begin position="99"/>
        <end position="119"/>
    </location>
</feature>
<accession>A0A1V5SFZ7</accession>
<dbReference type="AlphaFoldDB" id="A0A1V5SFZ7"/>
<name>A0A1V5SFZ7_9BACT</name>
<evidence type="ECO:0000313" key="2">
    <source>
        <dbReference type="EMBL" id="OQA53470.1"/>
    </source>
</evidence>
<dbReference type="EMBL" id="MWBO01000001">
    <property type="protein sequence ID" value="OQA53470.1"/>
    <property type="molecule type" value="Genomic_DNA"/>
</dbReference>
<keyword evidence="1" id="KW-1133">Transmembrane helix</keyword>
<organism evidence="2">
    <name type="scientific">candidate division WS2 bacterium ADurb.Bin280</name>
    <dbReference type="NCBI Taxonomy" id="1852829"/>
    <lineage>
        <taxon>Bacteria</taxon>
        <taxon>candidate division WS2</taxon>
    </lineage>
</organism>
<keyword evidence="1" id="KW-0812">Transmembrane</keyword>
<feature type="transmembrane region" description="Helical" evidence="1">
    <location>
        <begin position="209"/>
        <end position="228"/>
    </location>
</feature>
<sequence length="240" mass="25924">MLMDKLDECAKELLVVSFGVLALAAGVFVATPMAIKMGVLLFVVTLVGSAIFVLVKPTDDWSVAMILRRIVVFGLFIWATKLLSDYAAVLPPEQAAELVSATIIGTASVIILLLILILGELNLDSTRAIENMYKTVIALLAISVVLFARALFDSTGDWAWRTATPVAGIILGLLVESLGKQVKGCGPGCLTILLCFFLIALGSLTPDTWVLKIHVAIMLMVAALFVFFRANSWPNREEGW</sequence>
<feature type="transmembrane region" description="Helical" evidence="1">
    <location>
        <begin position="185"/>
        <end position="203"/>
    </location>
</feature>
<dbReference type="Proteomes" id="UP000485367">
    <property type="component" value="Unassembled WGS sequence"/>
</dbReference>
<evidence type="ECO:0000256" key="1">
    <source>
        <dbReference type="SAM" id="Phobius"/>
    </source>
</evidence>
<comment type="caution">
    <text evidence="2">The sequence shown here is derived from an EMBL/GenBank/DDBJ whole genome shotgun (WGS) entry which is preliminary data.</text>
</comment>
<feature type="transmembrane region" description="Helical" evidence="1">
    <location>
        <begin position="131"/>
        <end position="152"/>
    </location>
</feature>
<gene>
    <name evidence="2" type="ORF">BWY43_00001</name>
</gene>
<feature type="transmembrane region" description="Helical" evidence="1">
    <location>
        <begin position="12"/>
        <end position="31"/>
    </location>
</feature>
<protein>
    <submittedName>
        <fullName evidence="2">Uncharacterized protein</fullName>
    </submittedName>
</protein>
<feature type="transmembrane region" description="Helical" evidence="1">
    <location>
        <begin position="158"/>
        <end position="178"/>
    </location>
</feature>
<keyword evidence="1" id="KW-0472">Membrane</keyword>
<proteinExistence type="predicted"/>
<feature type="transmembrane region" description="Helical" evidence="1">
    <location>
        <begin position="37"/>
        <end position="55"/>
    </location>
</feature>
<reference evidence="2" key="1">
    <citation type="submission" date="2017-02" db="EMBL/GenBank/DDBJ databases">
        <title>Delving into the versatile metabolic prowess of the omnipresent phylum Bacteroidetes.</title>
        <authorList>
            <person name="Nobu M.K."/>
            <person name="Mei R."/>
            <person name="Narihiro T."/>
            <person name="Kuroda K."/>
            <person name="Liu W.-T."/>
        </authorList>
    </citation>
    <scope>NUCLEOTIDE SEQUENCE</scope>
    <source>
        <strain evidence="2">ADurb.Bin280</strain>
    </source>
</reference>